<name>A0A8H3UY77_VENIN</name>
<dbReference type="AlphaFoldDB" id="A0A8H3UY77"/>
<dbReference type="Proteomes" id="UP000433883">
    <property type="component" value="Unassembled WGS sequence"/>
</dbReference>
<keyword evidence="2" id="KW-0472">Membrane</keyword>
<feature type="transmembrane region" description="Helical" evidence="2">
    <location>
        <begin position="585"/>
        <end position="605"/>
    </location>
</feature>
<organism evidence="3 4">
    <name type="scientific">Venturia inaequalis</name>
    <name type="common">Apple scab fungus</name>
    <dbReference type="NCBI Taxonomy" id="5025"/>
    <lineage>
        <taxon>Eukaryota</taxon>
        <taxon>Fungi</taxon>
        <taxon>Dikarya</taxon>
        <taxon>Ascomycota</taxon>
        <taxon>Pezizomycotina</taxon>
        <taxon>Dothideomycetes</taxon>
        <taxon>Pleosporomycetidae</taxon>
        <taxon>Venturiales</taxon>
        <taxon>Venturiaceae</taxon>
        <taxon>Venturia</taxon>
    </lineage>
</organism>
<sequence>MMGLLMSDETPSEDVPSSSARIADNEEFPEDVWDEELSELVLDLEAATMESESSVIPPPIDFDRATPREVLQRVLGLISSPSSRHYERYGEFATKDMEGLSDLLMSCLRPEVASLVESHNTSSVTQVASLGGDLQYRGRAIYLHMVTLPNGENWYYIGQSWNLYHRIYNQHRNFRYRRDHISFHNYIVDRSTKDTFVVLATLTKPVEKSDLVLNVLETWCCLLFRSLPKATLEEWLGTGLEEGIPSLNIALPLDTGDEMASKTAFELLKGSGEVLAREYYWDVKKGRLRAKPAVAPVPKAVVRSVLVGEGRRAVDFGSMAEGLGLPDQRPVTSALENGAQTSTFSLDGESPKDPELKPKSTKAIDPTYSSPDATVDPRPITIAKKLLASLTDIQAITGLSIILTGMARFPAISYYHQQFASNLWWLTLNSLWISRIDYTDNSPSMSTWRMQVRRITITCSVIIAAVFQIMIALREENHWDPLKPGRCYVRDALGSDIGQNLFWFTGTCIYGVVLLLSLTKRSRNWYAVQIVGRIEPSLNAMWTWARAAGRDLKKYNPEQQALENRGARDGFFKHHATTAILRIKLVSYTLAFITWWCLVQFLSIWSSGTGSHAVELGVYSVFAAANTWWVIAIKVNNIHLIQGNERRWTFGQMLPCALALLVLFHFFDSLDEDPKVSSSGARDLETRREVEEGEEPKTE</sequence>
<evidence type="ECO:0000256" key="1">
    <source>
        <dbReference type="SAM" id="MobiDB-lite"/>
    </source>
</evidence>
<feature type="transmembrane region" description="Helical" evidence="2">
    <location>
        <begin position="501"/>
        <end position="519"/>
    </location>
</feature>
<keyword evidence="2" id="KW-1133">Transmembrane helix</keyword>
<reference evidence="3 4" key="1">
    <citation type="submission" date="2019-11" db="EMBL/GenBank/DDBJ databases">
        <title>Venturia inaequalis Genome Resource.</title>
        <authorList>
            <person name="Lichtner F.J."/>
        </authorList>
    </citation>
    <scope>NUCLEOTIDE SEQUENCE [LARGE SCALE GENOMIC DNA]</scope>
    <source>
        <strain evidence="3">Bline_iso_100314</strain>
    </source>
</reference>
<feature type="transmembrane region" description="Helical" evidence="2">
    <location>
        <begin position="617"/>
        <end position="636"/>
    </location>
</feature>
<evidence type="ECO:0000313" key="4">
    <source>
        <dbReference type="Proteomes" id="UP000433883"/>
    </source>
</evidence>
<dbReference type="InterPro" id="IPR053018">
    <property type="entry name" value="Elsinochrome_Biosynth-Asso"/>
</dbReference>
<feature type="compositionally biased region" description="Basic and acidic residues" evidence="1">
    <location>
        <begin position="682"/>
        <end position="699"/>
    </location>
</feature>
<accession>A0A8H3UY77</accession>
<proteinExistence type="predicted"/>
<protein>
    <submittedName>
        <fullName evidence="3">Uncharacterized protein</fullName>
    </submittedName>
</protein>
<gene>
    <name evidence="3" type="ORF">BLS_001775</name>
</gene>
<dbReference type="PANTHER" id="PTHR37577">
    <property type="entry name" value="INTEGRAL MEMBRANE PROTEIN"/>
    <property type="match status" value="1"/>
</dbReference>
<feature type="region of interest" description="Disordered" evidence="1">
    <location>
        <begin position="341"/>
        <end position="371"/>
    </location>
</feature>
<dbReference type="EMBL" id="WNWQ01000143">
    <property type="protein sequence ID" value="KAE9976924.1"/>
    <property type="molecule type" value="Genomic_DNA"/>
</dbReference>
<feature type="transmembrane region" description="Helical" evidence="2">
    <location>
        <begin position="648"/>
        <end position="667"/>
    </location>
</feature>
<dbReference type="PANTHER" id="PTHR37577:SF1">
    <property type="entry name" value="INTEGRAL MEMBRANE PROTEIN"/>
    <property type="match status" value="1"/>
</dbReference>
<evidence type="ECO:0000313" key="3">
    <source>
        <dbReference type="EMBL" id="KAE9976924.1"/>
    </source>
</evidence>
<feature type="compositionally biased region" description="Basic and acidic residues" evidence="1">
    <location>
        <begin position="349"/>
        <end position="358"/>
    </location>
</feature>
<keyword evidence="2" id="KW-0812">Transmembrane</keyword>
<feature type="transmembrane region" description="Helical" evidence="2">
    <location>
        <begin position="455"/>
        <end position="473"/>
    </location>
</feature>
<feature type="region of interest" description="Disordered" evidence="1">
    <location>
        <begin position="1"/>
        <end position="29"/>
    </location>
</feature>
<comment type="caution">
    <text evidence="3">The sequence shown here is derived from an EMBL/GenBank/DDBJ whole genome shotgun (WGS) entry which is preliminary data.</text>
</comment>
<feature type="region of interest" description="Disordered" evidence="1">
    <location>
        <begin position="673"/>
        <end position="699"/>
    </location>
</feature>
<evidence type="ECO:0000256" key="2">
    <source>
        <dbReference type="SAM" id="Phobius"/>
    </source>
</evidence>